<dbReference type="AlphaFoldDB" id="A0A6C0F881"/>
<reference evidence="1" key="1">
    <citation type="journal article" date="2020" name="Nature">
        <title>Giant virus diversity and host interactions through global metagenomics.</title>
        <authorList>
            <person name="Schulz F."/>
            <person name="Roux S."/>
            <person name="Paez-Espino D."/>
            <person name="Jungbluth S."/>
            <person name="Walsh D.A."/>
            <person name="Denef V.J."/>
            <person name="McMahon K.D."/>
            <person name="Konstantinidis K.T."/>
            <person name="Eloe-Fadrosh E.A."/>
            <person name="Kyrpides N.C."/>
            <person name="Woyke T."/>
        </authorList>
    </citation>
    <scope>NUCLEOTIDE SEQUENCE</scope>
    <source>
        <strain evidence="1">GVMAG-S-ERX555967-131</strain>
    </source>
</reference>
<evidence type="ECO:0008006" key="2">
    <source>
        <dbReference type="Google" id="ProtNLM"/>
    </source>
</evidence>
<organism evidence="1">
    <name type="scientific">viral metagenome</name>
    <dbReference type="NCBI Taxonomy" id="1070528"/>
    <lineage>
        <taxon>unclassified sequences</taxon>
        <taxon>metagenomes</taxon>
        <taxon>organismal metagenomes</taxon>
    </lineage>
</organism>
<proteinExistence type="predicted"/>
<protein>
    <recommendedName>
        <fullName evidence="2">dTDP-4-dehydrorhamnose 3,5-epimerase</fullName>
    </recommendedName>
</protein>
<sequence>MYRILPLRTLRRTAGVIFDEVSKSDIPKIDGIDRVIHKANGISPGPVDNVMRPWYMHTGQDDNLIVLQGERFIDIYCPVKKEKASFIVTPDNVYKNGKLYCAQPAMVVWPSGIFHRIISGSEGSISLNFATRTEHFNLDTNFHIYDLDTTTGEYKVIRDGKLDQPDLMYKFKDNKTKALLNIM</sequence>
<dbReference type="EMBL" id="MN738792">
    <property type="protein sequence ID" value="QHT37294.1"/>
    <property type="molecule type" value="Genomic_DNA"/>
</dbReference>
<name>A0A6C0F881_9ZZZZ</name>
<accession>A0A6C0F881</accession>
<evidence type="ECO:0000313" key="1">
    <source>
        <dbReference type="EMBL" id="QHT37294.1"/>
    </source>
</evidence>